<evidence type="ECO:0000313" key="2">
    <source>
        <dbReference type="Proteomes" id="UP000268446"/>
    </source>
</evidence>
<dbReference type="Proteomes" id="UP000268446">
    <property type="component" value="Unassembled WGS sequence"/>
</dbReference>
<proteinExistence type="predicted"/>
<feature type="non-terminal residue" evidence="1">
    <location>
        <position position="1"/>
    </location>
</feature>
<comment type="caution">
    <text evidence="1">The sequence shown here is derived from an EMBL/GenBank/DDBJ whole genome shotgun (WGS) entry which is preliminary data.</text>
</comment>
<organism evidence="1 2">
    <name type="scientific">Thermoproteota archaeon</name>
    <dbReference type="NCBI Taxonomy" id="2056631"/>
    <lineage>
        <taxon>Archaea</taxon>
        <taxon>Thermoproteota</taxon>
    </lineage>
</organism>
<reference evidence="1 2" key="1">
    <citation type="submission" date="2018-06" db="EMBL/GenBank/DDBJ databases">
        <title>Extensive metabolic versatility and redundancy in microbially diverse, dynamic hydrothermal sediments.</title>
        <authorList>
            <person name="Dombrowski N."/>
            <person name="Teske A."/>
            <person name="Baker B.J."/>
        </authorList>
    </citation>
    <scope>NUCLEOTIDE SEQUENCE [LARGE SCALE GENOMIC DNA]</scope>
    <source>
        <strain evidence="1">B29_G17</strain>
    </source>
</reference>
<dbReference type="EMBL" id="QMQZ01000074">
    <property type="protein sequence ID" value="RLE51150.1"/>
    <property type="molecule type" value="Genomic_DNA"/>
</dbReference>
<gene>
    <name evidence="1" type="ORF">DRJ20_02535</name>
</gene>
<evidence type="ECO:0000313" key="1">
    <source>
        <dbReference type="EMBL" id="RLE51150.1"/>
    </source>
</evidence>
<name>A0A497EWN7_9CREN</name>
<dbReference type="AlphaFoldDB" id="A0A497EWN7"/>
<protein>
    <submittedName>
        <fullName evidence="1">Uncharacterized protein</fullName>
    </submittedName>
</protein>
<accession>A0A497EWN7</accession>
<sequence>INMTEAIPHRNQSLFRSGIAAINAAISSGAIDAFIEGDHSLLLMILNNTLPSHSRFNFTAYTYGIRYELCNVADFEPEVVIHYVYTSIAHRRTFIIILKVAVGG</sequence>